<dbReference type="Proteomes" id="UP000838878">
    <property type="component" value="Chromosome 5"/>
</dbReference>
<dbReference type="Pfam" id="PF00153">
    <property type="entry name" value="Mito_carr"/>
    <property type="match status" value="1"/>
</dbReference>
<evidence type="ECO:0000313" key="12">
    <source>
        <dbReference type="Proteomes" id="UP000838878"/>
    </source>
</evidence>
<evidence type="ECO:0000256" key="10">
    <source>
        <dbReference type="SAM" id="Phobius"/>
    </source>
</evidence>
<dbReference type="PROSITE" id="PS50920">
    <property type="entry name" value="SOLCAR"/>
    <property type="match status" value="1"/>
</dbReference>
<keyword evidence="5" id="KW-0677">Repeat</keyword>
<protein>
    <submittedName>
        <fullName evidence="11">Uncharacterized protein</fullName>
    </submittedName>
</protein>
<comment type="subcellular location">
    <subcellularLocation>
        <location evidence="1">Membrane</location>
        <topology evidence="1">Multi-pass membrane protein</topology>
    </subcellularLocation>
</comment>
<gene>
    <name evidence="11" type="ORF">BINO364_LOCUS11062</name>
</gene>
<dbReference type="AlphaFoldDB" id="A0A8J9YAR3"/>
<evidence type="ECO:0000256" key="5">
    <source>
        <dbReference type="ARBA" id="ARBA00022737"/>
    </source>
</evidence>
<dbReference type="OrthoDB" id="448427at2759"/>
<evidence type="ECO:0000256" key="4">
    <source>
        <dbReference type="ARBA" id="ARBA00022692"/>
    </source>
</evidence>
<feature type="transmembrane region" description="Helical" evidence="10">
    <location>
        <begin position="103"/>
        <end position="122"/>
    </location>
</feature>
<sequence>MLFRGATATVTRAMVVNGAQLGTYAQAREVLLPYMGESIFLHFVASFISGLVTTSASLPVDIVKTRVQNSAKGTSQIAVLKNIIQSEGVFALWSGFIPTYTKIGPLTVLIFIFLEQLNAMYYRWTD</sequence>
<feature type="transmembrane region" description="Helical" evidence="10">
    <location>
        <begin position="39"/>
        <end position="58"/>
    </location>
</feature>
<accession>A0A8J9YAR3</accession>
<dbReference type="InterPro" id="IPR023395">
    <property type="entry name" value="MCP_dom_sf"/>
</dbReference>
<dbReference type="InterPro" id="IPR050391">
    <property type="entry name" value="Mito_Metabolite_Transporter"/>
</dbReference>
<dbReference type="SUPFAM" id="SSF103506">
    <property type="entry name" value="Mitochondrial carrier"/>
    <property type="match status" value="1"/>
</dbReference>
<dbReference type="InterPro" id="IPR018108">
    <property type="entry name" value="MCP_transmembrane"/>
</dbReference>
<dbReference type="PANTHER" id="PTHR45618">
    <property type="entry name" value="MITOCHONDRIAL DICARBOXYLATE CARRIER-RELATED"/>
    <property type="match status" value="1"/>
</dbReference>
<evidence type="ECO:0000313" key="11">
    <source>
        <dbReference type="EMBL" id="CAH0725484.1"/>
    </source>
</evidence>
<evidence type="ECO:0000256" key="7">
    <source>
        <dbReference type="ARBA" id="ARBA00023136"/>
    </source>
</evidence>
<organism evidence="11 12">
    <name type="scientific">Brenthis ino</name>
    <name type="common">lesser marbled fritillary</name>
    <dbReference type="NCBI Taxonomy" id="405034"/>
    <lineage>
        <taxon>Eukaryota</taxon>
        <taxon>Metazoa</taxon>
        <taxon>Ecdysozoa</taxon>
        <taxon>Arthropoda</taxon>
        <taxon>Hexapoda</taxon>
        <taxon>Insecta</taxon>
        <taxon>Pterygota</taxon>
        <taxon>Neoptera</taxon>
        <taxon>Endopterygota</taxon>
        <taxon>Lepidoptera</taxon>
        <taxon>Glossata</taxon>
        <taxon>Ditrysia</taxon>
        <taxon>Papilionoidea</taxon>
        <taxon>Nymphalidae</taxon>
        <taxon>Heliconiinae</taxon>
        <taxon>Argynnini</taxon>
        <taxon>Brenthis</taxon>
    </lineage>
</organism>
<comment type="similarity">
    <text evidence="2 9">Belongs to the mitochondrial carrier (TC 2.A.29) family.</text>
</comment>
<dbReference type="GO" id="GO:0016020">
    <property type="term" value="C:membrane"/>
    <property type="evidence" value="ECO:0007669"/>
    <property type="project" value="UniProtKB-SubCell"/>
</dbReference>
<keyword evidence="4 8" id="KW-0812">Transmembrane</keyword>
<evidence type="ECO:0000256" key="9">
    <source>
        <dbReference type="RuleBase" id="RU000488"/>
    </source>
</evidence>
<dbReference type="Gene3D" id="1.50.40.10">
    <property type="entry name" value="Mitochondrial carrier domain"/>
    <property type="match status" value="1"/>
</dbReference>
<keyword evidence="12" id="KW-1185">Reference proteome</keyword>
<evidence type="ECO:0000256" key="2">
    <source>
        <dbReference type="ARBA" id="ARBA00006375"/>
    </source>
</evidence>
<evidence type="ECO:0000256" key="1">
    <source>
        <dbReference type="ARBA" id="ARBA00004141"/>
    </source>
</evidence>
<name>A0A8J9YAR3_9NEOP</name>
<keyword evidence="7 8" id="KW-0472">Membrane</keyword>
<dbReference type="EMBL" id="OV170225">
    <property type="protein sequence ID" value="CAH0725484.1"/>
    <property type="molecule type" value="Genomic_DNA"/>
</dbReference>
<feature type="non-terminal residue" evidence="11">
    <location>
        <position position="126"/>
    </location>
</feature>
<evidence type="ECO:0000256" key="3">
    <source>
        <dbReference type="ARBA" id="ARBA00022448"/>
    </source>
</evidence>
<reference evidence="11" key="1">
    <citation type="submission" date="2021-12" db="EMBL/GenBank/DDBJ databases">
        <authorList>
            <person name="Martin H S."/>
        </authorList>
    </citation>
    <scope>NUCLEOTIDE SEQUENCE</scope>
</reference>
<keyword evidence="3 9" id="KW-0813">Transport</keyword>
<proteinExistence type="inferred from homology"/>
<evidence type="ECO:0000256" key="8">
    <source>
        <dbReference type="PROSITE-ProRule" id="PRU00282"/>
    </source>
</evidence>
<evidence type="ECO:0000256" key="6">
    <source>
        <dbReference type="ARBA" id="ARBA00022989"/>
    </source>
</evidence>
<keyword evidence="6 10" id="KW-1133">Transmembrane helix</keyword>
<feature type="repeat" description="Solcar" evidence="8">
    <location>
        <begin position="37"/>
        <end position="120"/>
    </location>
</feature>